<comment type="similarity">
    <text evidence="2 18">Belongs to the amiloride-sensitive sodium channel (TC 1.A.6) family.</text>
</comment>
<feature type="disulfide bond" evidence="17">
    <location>
        <begin position="662"/>
        <end position="671"/>
    </location>
</feature>
<dbReference type="AlphaFoldDB" id="A0AA36D7Z3"/>
<evidence type="ECO:0000256" key="16">
    <source>
        <dbReference type="ARBA" id="ARBA00023303"/>
    </source>
</evidence>
<keyword evidence="13 17" id="KW-1015">Disulfide bond</keyword>
<accession>A0AA36D7Z3</accession>
<keyword evidence="10" id="KW-0915">Sodium</keyword>
<evidence type="ECO:0000313" key="22">
    <source>
        <dbReference type="Proteomes" id="UP001177023"/>
    </source>
</evidence>
<dbReference type="PROSITE" id="PS00010">
    <property type="entry name" value="ASX_HYDROXYL"/>
    <property type="match status" value="1"/>
</dbReference>
<comment type="caution">
    <text evidence="17">Lacks conserved residue(s) required for the propagation of feature annotation.</text>
</comment>
<reference evidence="21" key="1">
    <citation type="submission" date="2023-06" db="EMBL/GenBank/DDBJ databases">
        <authorList>
            <person name="Delattre M."/>
        </authorList>
    </citation>
    <scope>NUCLEOTIDE SEQUENCE</scope>
    <source>
        <strain evidence="21">AF72</strain>
    </source>
</reference>
<keyword evidence="8" id="KW-0677">Repeat</keyword>
<keyword evidence="14" id="KW-0325">Glycoprotein</keyword>
<keyword evidence="22" id="KW-1185">Reference proteome</keyword>
<feature type="domain" description="EGF-like" evidence="20">
    <location>
        <begin position="316"/>
        <end position="352"/>
    </location>
</feature>
<feature type="disulfide bond" evidence="17">
    <location>
        <begin position="704"/>
        <end position="713"/>
    </location>
</feature>
<evidence type="ECO:0000256" key="6">
    <source>
        <dbReference type="ARBA" id="ARBA00022692"/>
    </source>
</evidence>
<keyword evidence="6 18" id="KW-0812">Transmembrane</keyword>
<evidence type="ECO:0000256" key="17">
    <source>
        <dbReference type="PROSITE-ProRule" id="PRU00076"/>
    </source>
</evidence>
<keyword evidence="4 18" id="KW-0894">Sodium channel</keyword>
<dbReference type="EMBL" id="CATQJA010002663">
    <property type="protein sequence ID" value="CAJ0581408.1"/>
    <property type="molecule type" value="Genomic_DNA"/>
</dbReference>
<sequence>MQRVKTTETRSTKLKEYAKRMERLTKVLQLSKAFSSGIRIGKSIYDEIKIDDKIEAYLRIISALEEDASEGELSEEAKEGLKFTRLLLADAEDCKRNPGKKTILCSLCVAGEWAGGAALAMPGVQAGVLAGAAAGPIGCVAGGAVGGIAGGLAGSALGSSAIQNFRADKDGIATEAQMTLVNMKDGAVLPVDGNVYIGKGIEVGARAGVLHIKNERHHLDCVKVGANFGITSKGVDVGAEAKVVWREKENAVQRVGYGFNLDTGVQVDGQTRTFKVLGFGIEKSAEGIGLCTPSGINSYSCVCSTGWTGENCDMDMNDPCASNPCQQGAACSSDNGTYICQCPNGYAGERCQYKTICQPNTCANGGTCSNIFNGEDYYCTCTPLYQGRACMQLQANFTSQDKGCYRLNGNVNDCDNSDMGDQPTVSKCEQKFKDGINSGQNYTYYAVLGKQCSLCEEKPTNQGASWGCNDKCQKSASGQSQLNGYQDSDQICGSTSNGNGHYWQVTPYYEPQQCASMDCSPGVCVDFVGKGECVCPRDRKPSTGKADCNGVKTPCDGNPCGTLGNCTYNLADFSFACTCNDDTMYGQYCNQTHKCTPTNPCQNGGTCVEDPTNGNGYKCECLQYYTDDQCQTPNYCLSNPCQHNGTCEIVKRGLNSTYKCHCQDGWKGSACQTDINECACNPCQNQGTCSQITPPAAPFFTCSCVDGTSGDICQDNPDDCTITMKDGVKYSPCNKTGDTKAQCIDGFNSFHCQCTPEYTGEFCDISMLVWQVMMDIFGSVDGDMLELLNALVSNPSMIKDMVPFILGLESMDNRTSLSWTAAEMFDWAAYEELELNLARDFFSWNDVVLGNCFTFNHRLNPTPYKKRITGLTGGLKVKLRVNSQEYLPWIDTEAITVFVHPPEEYISSESVRYNAPPAIQSSVVPLLTQYKRLGGRYGECVTDPAQVKSFYYYGGYTTDGCIRSCYQDRVFESCGCFDPRFPMPSEAISCDLKKRTCVEAISALGDPSLWPDCHCPLPCSNQLFTVAISRSNYVTEAPACLTETLLKPNCSFWAKDTALVEITDNGQASQIYQETPKLGLNQFIGNLGGLLGVLMGISCITFIEFGFLFFLVGQIMCGKEKPKPPPPPHQNME</sequence>
<keyword evidence="11 18" id="KW-0406">Ion transport</keyword>
<keyword evidence="12 19" id="KW-0472">Membrane</keyword>
<dbReference type="Pfam" id="PF00858">
    <property type="entry name" value="ASC"/>
    <property type="match status" value="1"/>
</dbReference>
<dbReference type="Pfam" id="PF00008">
    <property type="entry name" value="EGF"/>
    <property type="match status" value="3"/>
</dbReference>
<feature type="disulfide bond" evidence="17">
    <location>
        <begin position="362"/>
        <end position="379"/>
    </location>
</feature>
<evidence type="ECO:0000256" key="10">
    <source>
        <dbReference type="ARBA" id="ARBA00023053"/>
    </source>
</evidence>
<protein>
    <recommendedName>
        <fullName evidence="20">EGF-like domain-containing protein</fullName>
    </recommendedName>
</protein>
<feature type="domain" description="EGF-like" evidence="20">
    <location>
        <begin position="674"/>
        <end position="714"/>
    </location>
</feature>
<dbReference type="PANTHER" id="PTHR24049">
    <property type="entry name" value="CRUMBS FAMILY MEMBER"/>
    <property type="match status" value="1"/>
</dbReference>
<evidence type="ECO:0000256" key="9">
    <source>
        <dbReference type="ARBA" id="ARBA00022989"/>
    </source>
</evidence>
<dbReference type="InterPro" id="IPR013032">
    <property type="entry name" value="EGF-like_CS"/>
</dbReference>
<dbReference type="PRINTS" id="PR01078">
    <property type="entry name" value="AMINACHANNEL"/>
</dbReference>
<feature type="domain" description="EGF-like" evidence="20">
    <location>
        <begin position="716"/>
        <end position="764"/>
    </location>
</feature>
<gene>
    <name evidence="21" type="ORF">MSPICULIGERA_LOCUS19569</name>
</gene>
<evidence type="ECO:0000313" key="21">
    <source>
        <dbReference type="EMBL" id="CAJ0581408.1"/>
    </source>
</evidence>
<keyword evidence="16 18" id="KW-0407">Ion channel</keyword>
<evidence type="ECO:0000256" key="18">
    <source>
        <dbReference type="RuleBase" id="RU000679"/>
    </source>
</evidence>
<evidence type="ECO:0000256" key="11">
    <source>
        <dbReference type="ARBA" id="ARBA00023065"/>
    </source>
</evidence>
<dbReference type="GO" id="GO:0005509">
    <property type="term" value="F:calcium ion binding"/>
    <property type="evidence" value="ECO:0007669"/>
    <property type="project" value="InterPro"/>
</dbReference>
<feature type="domain" description="EGF-like" evidence="20">
    <location>
        <begin position="632"/>
        <end position="672"/>
    </location>
</feature>
<dbReference type="InterPro" id="IPR000152">
    <property type="entry name" value="EGF-type_Asp/Asn_hydroxyl_site"/>
</dbReference>
<evidence type="ECO:0000259" key="20">
    <source>
        <dbReference type="PROSITE" id="PS50026"/>
    </source>
</evidence>
<evidence type="ECO:0000256" key="3">
    <source>
        <dbReference type="ARBA" id="ARBA00022448"/>
    </source>
</evidence>
<feature type="disulfide bond" evidence="17">
    <location>
        <begin position="381"/>
        <end position="390"/>
    </location>
</feature>
<dbReference type="Gene3D" id="1.10.287.770">
    <property type="entry name" value="YojJ-like"/>
    <property type="match status" value="1"/>
</dbReference>
<dbReference type="GO" id="GO:0016020">
    <property type="term" value="C:membrane"/>
    <property type="evidence" value="ECO:0007669"/>
    <property type="project" value="UniProtKB-SubCell"/>
</dbReference>
<feature type="domain" description="EGF-like" evidence="20">
    <location>
        <begin position="353"/>
        <end position="391"/>
    </location>
</feature>
<dbReference type="InterPro" id="IPR001873">
    <property type="entry name" value="ENaC"/>
</dbReference>
<evidence type="ECO:0000256" key="15">
    <source>
        <dbReference type="ARBA" id="ARBA00023201"/>
    </source>
</evidence>
<feature type="non-terminal residue" evidence="21">
    <location>
        <position position="1"/>
    </location>
</feature>
<name>A0AA36D7Z3_9BILA</name>
<feature type="disulfide bond" evidence="17">
    <location>
        <begin position="342"/>
        <end position="351"/>
    </location>
</feature>
<evidence type="ECO:0000256" key="14">
    <source>
        <dbReference type="ARBA" id="ARBA00023180"/>
    </source>
</evidence>
<evidence type="ECO:0000256" key="7">
    <source>
        <dbReference type="ARBA" id="ARBA00022729"/>
    </source>
</evidence>
<keyword evidence="5 17" id="KW-0245">EGF-like domain</keyword>
<dbReference type="GO" id="GO:0005272">
    <property type="term" value="F:sodium channel activity"/>
    <property type="evidence" value="ECO:0007669"/>
    <property type="project" value="UniProtKB-KW"/>
</dbReference>
<evidence type="ECO:0000256" key="19">
    <source>
        <dbReference type="SAM" id="Phobius"/>
    </source>
</evidence>
<dbReference type="FunFam" id="2.10.25.10:FF:000173">
    <property type="entry name" value="Neurogenic locus notch protein 2"/>
    <property type="match status" value="1"/>
</dbReference>
<dbReference type="SMART" id="SM00179">
    <property type="entry name" value="EGF_CA"/>
    <property type="match status" value="6"/>
</dbReference>
<dbReference type="SMART" id="SM00181">
    <property type="entry name" value="EGF"/>
    <property type="match status" value="9"/>
</dbReference>
<feature type="domain" description="EGF-like" evidence="20">
    <location>
        <begin position="551"/>
        <end position="590"/>
    </location>
</feature>
<evidence type="ECO:0000256" key="4">
    <source>
        <dbReference type="ARBA" id="ARBA00022461"/>
    </source>
</evidence>
<organism evidence="21 22">
    <name type="scientific">Mesorhabditis spiculigera</name>
    <dbReference type="NCBI Taxonomy" id="96644"/>
    <lineage>
        <taxon>Eukaryota</taxon>
        <taxon>Metazoa</taxon>
        <taxon>Ecdysozoa</taxon>
        <taxon>Nematoda</taxon>
        <taxon>Chromadorea</taxon>
        <taxon>Rhabditida</taxon>
        <taxon>Rhabditina</taxon>
        <taxon>Rhabditomorpha</taxon>
        <taxon>Rhabditoidea</taxon>
        <taxon>Rhabditidae</taxon>
        <taxon>Mesorhabditinae</taxon>
        <taxon>Mesorhabditis</taxon>
    </lineage>
</organism>
<dbReference type="CDD" id="cd00054">
    <property type="entry name" value="EGF_CA"/>
    <property type="match status" value="4"/>
</dbReference>
<feature type="transmembrane region" description="Helical" evidence="19">
    <location>
        <begin position="1087"/>
        <end position="1113"/>
    </location>
</feature>
<feature type="disulfide bond" evidence="17">
    <location>
        <begin position="560"/>
        <end position="577"/>
    </location>
</feature>
<dbReference type="PROSITE" id="PS01186">
    <property type="entry name" value="EGF_2"/>
    <property type="match status" value="3"/>
</dbReference>
<dbReference type="Proteomes" id="UP001177023">
    <property type="component" value="Unassembled WGS sequence"/>
</dbReference>
<dbReference type="SUPFAM" id="SSF57196">
    <property type="entry name" value="EGF/Laminin"/>
    <property type="match status" value="5"/>
</dbReference>
<evidence type="ECO:0000256" key="1">
    <source>
        <dbReference type="ARBA" id="ARBA00004141"/>
    </source>
</evidence>
<dbReference type="InterPro" id="IPR051022">
    <property type="entry name" value="Notch_Cell-Fate_Det"/>
</dbReference>
<evidence type="ECO:0000256" key="12">
    <source>
        <dbReference type="ARBA" id="ARBA00023136"/>
    </source>
</evidence>
<keyword evidence="3 18" id="KW-0813">Transport</keyword>
<dbReference type="PROSITE" id="PS50026">
    <property type="entry name" value="EGF_3"/>
    <property type="match status" value="7"/>
</dbReference>
<dbReference type="Gene3D" id="2.10.25.10">
    <property type="entry name" value="Laminin"/>
    <property type="match status" value="7"/>
</dbReference>
<feature type="domain" description="EGF-like" evidence="20">
    <location>
        <begin position="591"/>
        <end position="631"/>
    </location>
</feature>
<evidence type="ECO:0000256" key="5">
    <source>
        <dbReference type="ARBA" id="ARBA00022536"/>
    </source>
</evidence>
<feature type="disulfide bond" evidence="17">
    <location>
        <begin position="754"/>
        <end position="763"/>
    </location>
</feature>
<comment type="caution">
    <text evidence="21">The sequence shown here is derived from an EMBL/GenBank/DDBJ whole genome shotgun (WGS) entry which is preliminary data.</text>
</comment>
<feature type="disulfide bond" evidence="17">
    <location>
        <begin position="621"/>
        <end position="630"/>
    </location>
</feature>
<dbReference type="InterPro" id="IPR001881">
    <property type="entry name" value="EGF-like_Ca-bd_dom"/>
</dbReference>
<evidence type="ECO:0000256" key="13">
    <source>
        <dbReference type="ARBA" id="ARBA00023157"/>
    </source>
</evidence>
<dbReference type="InterPro" id="IPR000742">
    <property type="entry name" value="EGF"/>
</dbReference>
<evidence type="ECO:0000256" key="2">
    <source>
        <dbReference type="ARBA" id="ARBA00007193"/>
    </source>
</evidence>
<dbReference type="PROSITE" id="PS00022">
    <property type="entry name" value="EGF_1"/>
    <property type="match status" value="6"/>
</dbReference>
<keyword evidence="7" id="KW-0732">Signal</keyword>
<keyword evidence="15 18" id="KW-0739">Sodium transport</keyword>
<keyword evidence="9 19" id="KW-1133">Transmembrane helix</keyword>
<proteinExistence type="inferred from homology"/>
<dbReference type="Pfam" id="PF12661">
    <property type="entry name" value="hEGF"/>
    <property type="match status" value="2"/>
</dbReference>
<comment type="subcellular location">
    <subcellularLocation>
        <location evidence="1">Membrane</location>
        <topology evidence="1">Multi-pass membrane protein</topology>
    </subcellularLocation>
</comment>
<evidence type="ECO:0000256" key="8">
    <source>
        <dbReference type="ARBA" id="ARBA00022737"/>
    </source>
</evidence>